<name>A0A1T4NAU3_9GAMM</name>
<dbReference type="Proteomes" id="UP000190061">
    <property type="component" value="Unassembled WGS sequence"/>
</dbReference>
<protein>
    <recommendedName>
        <fullName evidence="4">Lipoprotein</fullName>
    </recommendedName>
</protein>
<sequence>MRLPARITALALLLPLAACGVAEEGAKLAALPSMMEGAKDCMLVHTSLLHAGFGPLSVVEQTPETDEIIEALRGGADALPLDETGQPTLRNAAREIADMLDEVKGTTIETTTAMAKSEPYQRHTGVLGAWHEANCQSEEAPQGDEA</sequence>
<evidence type="ECO:0000313" key="3">
    <source>
        <dbReference type="Proteomes" id="UP000190061"/>
    </source>
</evidence>
<evidence type="ECO:0000256" key="1">
    <source>
        <dbReference type="SAM" id="SignalP"/>
    </source>
</evidence>
<dbReference type="EMBL" id="FUXP01000001">
    <property type="protein sequence ID" value="SJZ75928.1"/>
    <property type="molecule type" value="Genomic_DNA"/>
</dbReference>
<feature type="signal peptide" evidence="1">
    <location>
        <begin position="1"/>
        <end position="22"/>
    </location>
</feature>
<proteinExistence type="predicted"/>
<evidence type="ECO:0008006" key="4">
    <source>
        <dbReference type="Google" id="ProtNLM"/>
    </source>
</evidence>
<feature type="chain" id="PRO_5013318456" description="Lipoprotein" evidence="1">
    <location>
        <begin position="23"/>
        <end position="146"/>
    </location>
</feature>
<accession>A0A1T4NAU3</accession>
<gene>
    <name evidence="2" type="ORF">SAMN02745674_00792</name>
</gene>
<reference evidence="2 3" key="1">
    <citation type="submission" date="2017-02" db="EMBL/GenBank/DDBJ databases">
        <authorList>
            <person name="Peterson S.W."/>
        </authorList>
    </citation>
    <scope>NUCLEOTIDE SEQUENCE [LARGE SCALE GENOMIC DNA]</scope>
    <source>
        <strain evidence="2 3">DSM 21749</strain>
    </source>
</reference>
<dbReference type="STRING" id="1122188.SAMN02745674_00792"/>
<dbReference type="RefSeq" id="WP_078757357.1">
    <property type="nucleotide sequence ID" value="NZ_FUXP01000001.1"/>
</dbReference>
<dbReference type="AlphaFoldDB" id="A0A1T4NAU3"/>
<organism evidence="2 3">
    <name type="scientific">Lysobacter spongiicola DSM 21749</name>
    <dbReference type="NCBI Taxonomy" id="1122188"/>
    <lineage>
        <taxon>Bacteria</taxon>
        <taxon>Pseudomonadati</taxon>
        <taxon>Pseudomonadota</taxon>
        <taxon>Gammaproteobacteria</taxon>
        <taxon>Lysobacterales</taxon>
        <taxon>Lysobacteraceae</taxon>
        <taxon>Novilysobacter</taxon>
    </lineage>
</organism>
<keyword evidence="3" id="KW-1185">Reference proteome</keyword>
<keyword evidence="1" id="KW-0732">Signal</keyword>
<evidence type="ECO:0000313" key="2">
    <source>
        <dbReference type="EMBL" id="SJZ75928.1"/>
    </source>
</evidence>